<keyword evidence="3" id="KW-0677">Repeat</keyword>
<reference evidence="7" key="1">
    <citation type="submission" date="2015-04" db="UniProtKB">
        <authorList>
            <consortium name="EnsemblPlants"/>
        </authorList>
    </citation>
    <scope>IDENTIFICATION</scope>
</reference>
<keyword evidence="2" id="KW-0433">Leucine-rich repeat</keyword>
<organism evidence="7">
    <name type="scientific">Oryza punctata</name>
    <name type="common">Red rice</name>
    <dbReference type="NCBI Taxonomy" id="4537"/>
    <lineage>
        <taxon>Eukaryota</taxon>
        <taxon>Viridiplantae</taxon>
        <taxon>Streptophyta</taxon>
        <taxon>Embryophyta</taxon>
        <taxon>Tracheophyta</taxon>
        <taxon>Spermatophyta</taxon>
        <taxon>Magnoliopsida</taxon>
        <taxon>Liliopsida</taxon>
        <taxon>Poales</taxon>
        <taxon>Poaceae</taxon>
        <taxon>BOP clade</taxon>
        <taxon>Oryzoideae</taxon>
        <taxon>Oryzeae</taxon>
        <taxon>Oryzinae</taxon>
        <taxon>Oryza</taxon>
    </lineage>
</organism>
<dbReference type="InterPro" id="IPR041118">
    <property type="entry name" value="Rx_N"/>
</dbReference>
<sequence length="65" mass="7729">MASVEKPDHQAKLRVRDVWELSYDIEENIDKFMVQIDHESSPKAQVFKILIERCKTLTSDIKIRR</sequence>
<evidence type="ECO:0000256" key="3">
    <source>
        <dbReference type="ARBA" id="ARBA00022737"/>
    </source>
</evidence>
<dbReference type="AlphaFoldDB" id="A0A0E0MEN4"/>
<accession>A0A0E0MEN4</accession>
<evidence type="ECO:0000313" key="7">
    <source>
        <dbReference type="EnsemblPlants" id="OPUNC11G09010.1"/>
    </source>
</evidence>
<evidence type="ECO:0000256" key="1">
    <source>
        <dbReference type="ARBA" id="ARBA00008894"/>
    </source>
</evidence>
<feature type="domain" description="Disease resistance N-terminal" evidence="6">
    <location>
        <begin position="5"/>
        <end position="44"/>
    </location>
</feature>
<dbReference type="Gene3D" id="1.20.5.4130">
    <property type="match status" value="1"/>
</dbReference>
<evidence type="ECO:0000256" key="5">
    <source>
        <dbReference type="ARBA" id="ARBA00022821"/>
    </source>
</evidence>
<dbReference type="EnsemblPlants" id="OPUNC11G09010.1">
    <property type="protein sequence ID" value="OPUNC11G09010.1"/>
    <property type="gene ID" value="OPUNC11G09010"/>
</dbReference>
<evidence type="ECO:0000259" key="6">
    <source>
        <dbReference type="Pfam" id="PF18052"/>
    </source>
</evidence>
<evidence type="ECO:0000256" key="2">
    <source>
        <dbReference type="ARBA" id="ARBA00022614"/>
    </source>
</evidence>
<proteinExistence type="inferred from homology"/>
<dbReference type="Pfam" id="PF18052">
    <property type="entry name" value="Rx_N"/>
    <property type="match status" value="1"/>
</dbReference>
<dbReference type="HOGENOM" id="CLU_2853677_0_0_1"/>
<reference evidence="7" key="2">
    <citation type="submission" date="2018-05" db="EMBL/GenBank/DDBJ databases">
        <title>OpunRS2 (Oryza punctata Reference Sequence Version 2).</title>
        <authorList>
            <person name="Zhang J."/>
            <person name="Kudrna D."/>
            <person name="Lee S."/>
            <person name="Talag J."/>
            <person name="Welchert J."/>
            <person name="Wing R.A."/>
        </authorList>
    </citation>
    <scope>NUCLEOTIDE SEQUENCE [LARGE SCALE GENOMIC DNA]</scope>
</reference>
<evidence type="ECO:0000313" key="8">
    <source>
        <dbReference type="Proteomes" id="UP000026962"/>
    </source>
</evidence>
<dbReference type="Proteomes" id="UP000026962">
    <property type="component" value="Chromosome 11"/>
</dbReference>
<dbReference type="GO" id="GO:0000166">
    <property type="term" value="F:nucleotide binding"/>
    <property type="evidence" value="ECO:0007669"/>
    <property type="project" value="UniProtKB-KW"/>
</dbReference>
<keyword evidence="5" id="KW-0611">Plant defense</keyword>
<dbReference type="Gramene" id="OPUNC11G09010.1">
    <property type="protein sequence ID" value="OPUNC11G09010.1"/>
    <property type="gene ID" value="OPUNC11G09010"/>
</dbReference>
<protein>
    <recommendedName>
        <fullName evidence="6">Disease resistance N-terminal domain-containing protein</fullName>
    </recommendedName>
</protein>
<dbReference type="GO" id="GO:0006952">
    <property type="term" value="P:defense response"/>
    <property type="evidence" value="ECO:0007669"/>
    <property type="project" value="UniProtKB-KW"/>
</dbReference>
<evidence type="ECO:0000256" key="4">
    <source>
        <dbReference type="ARBA" id="ARBA00022741"/>
    </source>
</evidence>
<keyword evidence="8" id="KW-1185">Reference proteome</keyword>
<name>A0A0E0MEN4_ORYPU</name>
<keyword evidence="4" id="KW-0547">Nucleotide-binding</keyword>
<comment type="similarity">
    <text evidence="1">Belongs to the disease resistance NB-LRR family.</text>
</comment>
<dbReference type="STRING" id="4537.A0A0E0MEN4"/>